<name>A0ABT1NXF9_9GAMM</name>
<dbReference type="InterPro" id="IPR049278">
    <property type="entry name" value="MS_channel_C"/>
</dbReference>
<feature type="compositionally biased region" description="Polar residues" evidence="7">
    <location>
        <begin position="449"/>
        <end position="460"/>
    </location>
</feature>
<keyword evidence="4 8" id="KW-0812">Transmembrane</keyword>
<evidence type="ECO:0000256" key="8">
    <source>
        <dbReference type="SAM" id="Phobius"/>
    </source>
</evidence>
<keyword evidence="13" id="KW-1185">Reference proteome</keyword>
<feature type="domain" description="Mechanosensitive ion channel MscS C-terminal" evidence="10">
    <location>
        <begin position="330"/>
        <end position="415"/>
    </location>
</feature>
<evidence type="ECO:0000256" key="7">
    <source>
        <dbReference type="SAM" id="MobiDB-lite"/>
    </source>
</evidence>
<reference evidence="12" key="1">
    <citation type="thesis" date="2020" institute="Technische Universitat Dresden" country="Dresden, Germany">
        <title>The Agarolytic System of Microbulbifer elongatus PORT2, Isolated from Batu Karas, Pangandaran West Java Indonesia.</title>
        <authorList>
            <person name="Anggraeni S.R."/>
        </authorList>
    </citation>
    <scope>NUCLEOTIDE SEQUENCE</scope>
    <source>
        <strain evidence="12">PORT2</strain>
    </source>
</reference>
<comment type="similarity">
    <text evidence="2">Belongs to the MscS (TC 1.A.23) family.</text>
</comment>
<feature type="transmembrane region" description="Helical" evidence="8">
    <location>
        <begin position="131"/>
        <end position="150"/>
    </location>
</feature>
<feature type="transmembrane region" description="Helical" evidence="8">
    <location>
        <begin position="212"/>
        <end position="231"/>
    </location>
</feature>
<dbReference type="Pfam" id="PF00924">
    <property type="entry name" value="MS_channel_2nd"/>
    <property type="match status" value="1"/>
</dbReference>
<sequence>MSTEEIERLIQTLENPNQRDQFIQNLKGLKALQKTESERAGENPLAIADALLPEQTASRLVDKYGELLDTLGISANSAAKLIVTGSALALIALFVWGNRRLARSFDRRFGRVRRALGLHHHRFSSYFRLQILAGYAIAGLLALYTLSLVFNRTFGVVVDDESLVKAAEVVFSILLVILVFSSIWELINGAIEHFTGKNQGAVTARVRTLIPLVRNALLFFLTVLSLLVVLSEIGIDVMPLLAGAGVLGIAIGFGAQTLVKDFLTGFTILIEDLLQVDDVVTVGGRTGVVEKITLRKVEMRSLDGTVHTVPFSEISIVDNLTKDYSYYMLEVGVAYRENTDEVVSCLLEIDRDLRESEEFGRYILEPLEVLGVDRFDDSAVVIKARTRTRAHEKWYVGREFNRRIKLAFDARNIEIPFPHQTLYFGENKDGEATTSNIRLLSGAGDTQGRAGSQDRSSTQPVAAKHGDTQASSDRGRTASAGVATDAGEDPSD</sequence>
<evidence type="ECO:0000313" key="13">
    <source>
        <dbReference type="Proteomes" id="UP001205566"/>
    </source>
</evidence>
<feature type="transmembrane region" description="Helical" evidence="8">
    <location>
        <begin position="170"/>
        <end position="191"/>
    </location>
</feature>
<dbReference type="EMBL" id="JACASI010000012">
    <property type="protein sequence ID" value="MCQ3828502.1"/>
    <property type="molecule type" value="Genomic_DNA"/>
</dbReference>
<gene>
    <name evidence="12" type="ORF">HXX02_03515</name>
</gene>
<evidence type="ECO:0000256" key="4">
    <source>
        <dbReference type="ARBA" id="ARBA00022692"/>
    </source>
</evidence>
<evidence type="ECO:0000256" key="1">
    <source>
        <dbReference type="ARBA" id="ARBA00004651"/>
    </source>
</evidence>
<dbReference type="InterPro" id="IPR011014">
    <property type="entry name" value="MscS_channel_TM-2"/>
</dbReference>
<dbReference type="Gene3D" id="2.30.30.60">
    <property type="match status" value="1"/>
</dbReference>
<keyword evidence="3" id="KW-1003">Cell membrane</keyword>
<evidence type="ECO:0000259" key="9">
    <source>
        <dbReference type="Pfam" id="PF00924"/>
    </source>
</evidence>
<feature type="region of interest" description="Disordered" evidence="7">
    <location>
        <begin position="441"/>
        <end position="492"/>
    </location>
</feature>
<dbReference type="InterPro" id="IPR045276">
    <property type="entry name" value="YbiO_bact"/>
</dbReference>
<dbReference type="InterPro" id="IPR049142">
    <property type="entry name" value="MS_channel_1st"/>
</dbReference>
<dbReference type="Gene3D" id="3.30.70.100">
    <property type="match status" value="1"/>
</dbReference>
<dbReference type="Gene3D" id="1.10.287.1260">
    <property type="match status" value="1"/>
</dbReference>
<dbReference type="InterPro" id="IPR006685">
    <property type="entry name" value="MscS_channel_2nd"/>
</dbReference>
<keyword evidence="5 8" id="KW-1133">Transmembrane helix</keyword>
<comment type="subcellular location">
    <subcellularLocation>
        <location evidence="1">Cell membrane</location>
        <topology evidence="1">Multi-pass membrane protein</topology>
    </subcellularLocation>
</comment>
<dbReference type="InterPro" id="IPR010920">
    <property type="entry name" value="LSM_dom_sf"/>
</dbReference>
<evidence type="ECO:0000313" key="12">
    <source>
        <dbReference type="EMBL" id="MCQ3828502.1"/>
    </source>
</evidence>
<evidence type="ECO:0000256" key="5">
    <source>
        <dbReference type="ARBA" id="ARBA00022989"/>
    </source>
</evidence>
<dbReference type="SUPFAM" id="SSF50182">
    <property type="entry name" value="Sm-like ribonucleoproteins"/>
    <property type="match status" value="1"/>
</dbReference>
<evidence type="ECO:0000256" key="2">
    <source>
        <dbReference type="ARBA" id="ARBA00008017"/>
    </source>
</evidence>
<evidence type="ECO:0000256" key="3">
    <source>
        <dbReference type="ARBA" id="ARBA00022475"/>
    </source>
</evidence>
<dbReference type="Pfam" id="PF21088">
    <property type="entry name" value="MS_channel_1st"/>
    <property type="match status" value="1"/>
</dbReference>
<dbReference type="Proteomes" id="UP001205566">
    <property type="component" value="Unassembled WGS sequence"/>
</dbReference>
<comment type="caution">
    <text evidence="12">The sequence shown here is derived from an EMBL/GenBank/DDBJ whole genome shotgun (WGS) entry which is preliminary data.</text>
</comment>
<dbReference type="InterPro" id="IPR023408">
    <property type="entry name" value="MscS_beta-dom_sf"/>
</dbReference>
<evidence type="ECO:0000256" key="6">
    <source>
        <dbReference type="ARBA" id="ARBA00023136"/>
    </source>
</evidence>
<dbReference type="SUPFAM" id="SSF82689">
    <property type="entry name" value="Mechanosensitive channel protein MscS (YggB), C-terminal domain"/>
    <property type="match status" value="1"/>
</dbReference>
<protein>
    <submittedName>
        <fullName evidence="12">Mechanosensitive ion channel family protein</fullName>
    </submittedName>
</protein>
<keyword evidence="6 8" id="KW-0472">Membrane</keyword>
<feature type="domain" description="Mechanosensitive ion channel MscS" evidence="9">
    <location>
        <begin position="257"/>
        <end position="321"/>
    </location>
</feature>
<evidence type="ECO:0000259" key="11">
    <source>
        <dbReference type="Pfam" id="PF21088"/>
    </source>
</evidence>
<dbReference type="InterPro" id="IPR011066">
    <property type="entry name" value="MscS_channel_C_sf"/>
</dbReference>
<dbReference type="SUPFAM" id="SSF82861">
    <property type="entry name" value="Mechanosensitive channel protein MscS (YggB), transmembrane region"/>
    <property type="match status" value="1"/>
</dbReference>
<accession>A0ABT1NXF9</accession>
<feature type="transmembrane region" description="Helical" evidence="8">
    <location>
        <begin position="237"/>
        <end position="259"/>
    </location>
</feature>
<evidence type="ECO:0000259" key="10">
    <source>
        <dbReference type="Pfam" id="PF21082"/>
    </source>
</evidence>
<dbReference type="Pfam" id="PF21082">
    <property type="entry name" value="MS_channel_3rd"/>
    <property type="match status" value="1"/>
</dbReference>
<organism evidence="12 13">
    <name type="scientific">Microbulbifer elongatus</name>
    <dbReference type="NCBI Taxonomy" id="86173"/>
    <lineage>
        <taxon>Bacteria</taxon>
        <taxon>Pseudomonadati</taxon>
        <taxon>Pseudomonadota</taxon>
        <taxon>Gammaproteobacteria</taxon>
        <taxon>Cellvibrionales</taxon>
        <taxon>Microbulbiferaceae</taxon>
        <taxon>Microbulbifer</taxon>
    </lineage>
</organism>
<feature type="domain" description="Mechanosensitive ion channel transmembrane helices 2/3" evidence="11">
    <location>
        <begin position="216"/>
        <end position="256"/>
    </location>
</feature>
<dbReference type="PANTHER" id="PTHR30460:SF0">
    <property type="entry name" value="MODERATE CONDUCTANCE MECHANOSENSITIVE CHANNEL YBIO"/>
    <property type="match status" value="1"/>
</dbReference>
<feature type="transmembrane region" description="Helical" evidence="8">
    <location>
        <begin position="78"/>
        <end position="98"/>
    </location>
</feature>
<dbReference type="PANTHER" id="PTHR30460">
    <property type="entry name" value="MODERATE CONDUCTANCE MECHANOSENSITIVE CHANNEL YBIO"/>
    <property type="match status" value="1"/>
</dbReference>
<proteinExistence type="inferred from homology"/>